<dbReference type="RefSeq" id="WP_205720883.1">
    <property type="nucleotide sequence ID" value="NZ_CP070608.1"/>
</dbReference>
<keyword evidence="4" id="KW-1185">Reference proteome</keyword>
<dbReference type="Proteomes" id="UP000662783">
    <property type="component" value="Chromosome"/>
</dbReference>
<feature type="region of interest" description="Disordered" evidence="1">
    <location>
        <begin position="135"/>
        <end position="165"/>
    </location>
</feature>
<accession>A0A974WFW0</accession>
<evidence type="ECO:0000313" key="3">
    <source>
        <dbReference type="EMBL" id="QSE96367.1"/>
    </source>
</evidence>
<protein>
    <submittedName>
        <fullName evidence="3">TerB family tellurite resistance protein</fullName>
    </submittedName>
</protein>
<reference evidence="3" key="1">
    <citation type="submission" date="2021-02" db="EMBL/GenBank/DDBJ databases">
        <title>Fulvivirga sp. S481 isolated from sea water.</title>
        <authorList>
            <person name="Bae S.S."/>
            <person name="Baek K."/>
        </authorList>
    </citation>
    <scope>NUCLEOTIDE SEQUENCE</scope>
    <source>
        <strain evidence="3">S481</strain>
    </source>
</reference>
<dbReference type="Pfam" id="PF05099">
    <property type="entry name" value="TerB"/>
    <property type="match status" value="1"/>
</dbReference>
<gene>
    <name evidence="3" type="ORF">JR347_12195</name>
</gene>
<dbReference type="AlphaFoldDB" id="A0A974WFW0"/>
<dbReference type="KEGG" id="fuv:JR347_12195"/>
<evidence type="ECO:0000313" key="4">
    <source>
        <dbReference type="Proteomes" id="UP000662783"/>
    </source>
</evidence>
<dbReference type="InterPro" id="IPR029024">
    <property type="entry name" value="TerB-like"/>
</dbReference>
<name>A0A974WFW0_9BACT</name>
<dbReference type="Gene3D" id="1.10.3680.10">
    <property type="entry name" value="TerB-like"/>
    <property type="match status" value="1"/>
</dbReference>
<sequence>MKSISVNTKLYYLLTYADGELHEKEKEMGEKMLWHEAMSKEKFNDQISILEKESKEAIFADCMKELKSFTQNDQINCLAWMCLIANADGFMDKNEWDLIYRIYHKQLGLTLSDITARQKELHRFIMQYRDIPEASATPAKKPETEVKKSDYKPSKSDKPKLSFPM</sequence>
<feature type="domain" description="Co-chaperone DjlA N-terminal" evidence="2">
    <location>
        <begin position="11"/>
        <end position="114"/>
    </location>
</feature>
<proteinExistence type="predicted"/>
<dbReference type="EMBL" id="CP070608">
    <property type="protein sequence ID" value="QSE96367.1"/>
    <property type="molecule type" value="Genomic_DNA"/>
</dbReference>
<evidence type="ECO:0000259" key="2">
    <source>
        <dbReference type="Pfam" id="PF05099"/>
    </source>
</evidence>
<feature type="compositionally biased region" description="Basic and acidic residues" evidence="1">
    <location>
        <begin position="140"/>
        <end position="165"/>
    </location>
</feature>
<evidence type="ECO:0000256" key="1">
    <source>
        <dbReference type="SAM" id="MobiDB-lite"/>
    </source>
</evidence>
<dbReference type="InterPro" id="IPR007791">
    <property type="entry name" value="DjlA_N"/>
</dbReference>
<organism evidence="3 4">
    <name type="scientific">Fulvivirga lutea</name>
    <dbReference type="NCBI Taxonomy" id="2810512"/>
    <lineage>
        <taxon>Bacteria</taxon>
        <taxon>Pseudomonadati</taxon>
        <taxon>Bacteroidota</taxon>
        <taxon>Cytophagia</taxon>
        <taxon>Cytophagales</taxon>
        <taxon>Fulvivirgaceae</taxon>
        <taxon>Fulvivirga</taxon>
    </lineage>
</organism>
<dbReference type="SUPFAM" id="SSF158682">
    <property type="entry name" value="TerB-like"/>
    <property type="match status" value="1"/>
</dbReference>